<evidence type="ECO:0000256" key="5">
    <source>
        <dbReference type="RuleBase" id="RU079119"/>
    </source>
</evidence>
<accession>A0A5J4X846</accession>
<gene>
    <name evidence="7" type="ORF">EZS28_001238</name>
</gene>
<evidence type="ECO:0000313" key="8">
    <source>
        <dbReference type="Proteomes" id="UP000324800"/>
    </source>
</evidence>
<keyword evidence="2" id="KW-0812">Transmembrane</keyword>
<dbReference type="EC" id="2.3.1.225" evidence="5"/>
<organism evidence="7 8">
    <name type="scientific">Streblomastix strix</name>
    <dbReference type="NCBI Taxonomy" id="222440"/>
    <lineage>
        <taxon>Eukaryota</taxon>
        <taxon>Metamonada</taxon>
        <taxon>Preaxostyla</taxon>
        <taxon>Oxymonadida</taxon>
        <taxon>Streblomastigidae</taxon>
        <taxon>Streblomastix</taxon>
    </lineage>
</organism>
<evidence type="ECO:0000256" key="3">
    <source>
        <dbReference type="ARBA" id="ARBA00022989"/>
    </source>
</evidence>
<dbReference type="GO" id="GO:0019706">
    <property type="term" value="F:protein-cysteine S-palmitoyltransferase activity"/>
    <property type="evidence" value="ECO:0007669"/>
    <property type="project" value="UniProtKB-EC"/>
</dbReference>
<keyword evidence="5" id="KW-0808">Transferase</keyword>
<dbReference type="InterPro" id="IPR001594">
    <property type="entry name" value="Palmitoyltrfase_DHHC"/>
</dbReference>
<name>A0A5J4X846_9EUKA</name>
<dbReference type="GO" id="GO:0016020">
    <property type="term" value="C:membrane"/>
    <property type="evidence" value="ECO:0007669"/>
    <property type="project" value="UniProtKB-SubCell"/>
</dbReference>
<evidence type="ECO:0000313" key="7">
    <source>
        <dbReference type="EMBL" id="KAA6403223.1"/>
    </source>
</evidence>
<dbReference type="OrthoDB" id="5977743at2759"/>
<proteinExistence type="inferred from homology"/>
<evidence type="ECO:0000256" key="1">
    <source>
        <dbReference type="ARBA" id="ARBA00004141"/>
    </source>
</evidence>
<evidence type="ECO:0000259" key="6">
    <source>
        <dbReference type="Pfam" id="PF01529"/>
    </source>
</evidence>
<feature type="domain" description="Palmitoyltransferase DHHC" evidence="6">
    <location>
        <begin position="58"/>
        <end position="93"/>
    </location>
</feature>
<dbReference type="AlphaFoldDB" id="A0A5J4X846"/>
<comment type="similarity">
    <text evidence="5">Belongs to the DHHC palmitoyltransferase family.</text>
</comment>
<protein>
    <recommendedName>
        <fullName evidence="5">Palmitoyltransferase</fullName>
        <ecNumber evidence="5">2.3.1.225</ecNumber>
    </recommendedName>
</protein>
<keyword evidence="4" id="KW-0472">Membrane</keyword>
<dbReference type="Pfam" id="PF01529">
    <property type="entry name" value="DHHC"/>
    <property type="match status" value="1"/>
</dbReference>
<comment type="catalytic activity">
    <reaction evidence="5">
        <text>L-cysteinyl-[protein] + hexadecanoyl-CoA = S-hexadecanoyl-L-cysteinyl-[protein] + CoA</text>
        <dbReference type="Rhea" id="RHEA:36683"/>
        <dbReference type="Rhea" id="RHEA-COMP:10131"/>
        <dbReference type="Rhea" id="RHEA-COMP:11032"/>
        <dbReference type="ChEBI" id="CHEBI:29950"/>
        <dbReference type="ChEBI" id="CHEBI:57287"/>
        <dbReference type="ChEBI" id="CHEBI:57379"/>
        <dbReference type="ChEBI" id="CHEBI:74151"/>
        <dbReference type="EC" id="2.3.1.225"/>
    </reaction>
</comment>
<keyword evidence="3" id="KW-1133">Transmembrane helix</keyword>
<dbReference type="EMBL" id="SNRW01000124">
    <property type="protein sequence ID" value="KAA6403223.1"/>
    <property type="molecule type" value="Genomic_DNA"/>
</dbReference>
<reference evidence="7 8" key="1">
    <citation type="submission" date="2019-03" db="EMBL/GenBank/DDBJ databases">
        <title>Single cell metagenomics reveals metabolic interactions within the superorganism composed of flagellate Streblomastix strix and complex community of Bacteroidetes bacteria on its surface.</title>
        <authorList>
            <person name="Treitli S.C."/>
            <person name="Kolisko M."/>
            <person name="Husnik F."/>
            <person name="Keeling P."/>
            <person name="Hampl V."/>
        </authorList>
    </citation>
    <scope>NUCLEOTIDE SEQUENCE [LARGE SCALE GENOMIC DNA]</scope>
    <source>
        <strain evidence="7">ST1C</strain>
    </source>
</reference>
<dbReference type="Proteomes" id="UP000324800">
    <property type="component" value="Unassembled WGS sequence"/>
</dbReference>
<comment type="subcellular location">
    <subcellularLocation>
        <location evidence="1">Membrane</location>
        <topology evidence="1">Multi-pass membrane protein</topology>
    </subcellularLocation>
</comment>
<keyword evidence="5" id="KW-0012">Acyltransferase</keyword>
<comment type="caution">
    <text evidence="7">The sequence shown here is derived from an EMBL/GenBank/DDBJ whole genome shotgun (WGS) entry which is preliminary data.</text>
</comment>
<evidence type="ECO:0000256" key="2">
    <source>
        <dbReference type="ARBA" id="ARBA00022692"/>
    </source>
</evidence>
<dbReference type="PROSITE" id="PS50216">
    <property type="entry name" value="DHHC"/>
    <property type="match status" value="1"/>
</dbReference>
<evidence type="ECO:0000256" key="4">
    <source>
        <dbReference type="ARBA" id="ARBA00023136"/>
    </source>
</evidence>
<sequence length="102" mass="11673">MRKPIAGAMRISAYVPKALIQIAYTFDKFADEVKINKSNVDSYELTYPYDGMTGPQVRYCKKCGVIQPVSSTYCEATGFYVARYDHFCPQIMKGIKIMLFLY</sequence>
<comment type="domain">
    <text evidence="5">The DHHC domain is required for palmitoyltransferase activity.</text>
</comment>